<dbReference type="Proteomes" id="UP000179616">
    <property type="component" value="Unassembled WGS sequence"/>
</dbReference>
<protein>
    <submittedName>
        <fullName evidence="4">Mammalian cell entry protein</fullName>
    </submittedName>
</protein>
<name>A0A1S1L690_9MYCO</name>
<dbReference type="InterPro" id="IPR024516">
    <property type="entry name" value="Mce_C"/>
</dbReference>
<dbReference type="GO" id="GO:0005576">
    <property type="term" value="C:extracellular region"/>
    <property type="evidence" value="ECO:0007669"/>
    <property type="project" value="TreeGrafter"/>
</dbReference>
<dbReference type="InterPro" id="IPR005693">
    <property type="entry name" value="Mce"/>
</dbReference>
<dbReference type="Pfam" id="PF02470">
    <property type="entry name" value="MlaD"/>
    <property type="match status" value="1"/>
</dbReference>
<dbReference type="RefSeq" id="WP_070937728.1">
    <property type="nucleotide sequence ID" value="NZ_MLIK01000019.1"/>
</dbReference>
<evidence type="ECO:0000259" key="3">
    <source>
        <dbReference type="Pfam" id="PF11887"/>
    </source>
</evidence>
<keyword evidence="1" id="KW-0472">Membrane</keyword>
<dbReference type="STRING" id="948102.BKG76_11350"/>
<keyword evidence="1" id="KW-0812">Transmembrane</keyword>
<evidence type="ECO:0000313" key="5">
    <source>
        <dbReference type="Proteomes" id="UP000179616"/>
    </source>
</evidence>
<dbReference type="GeneID" id="57167395"/>
<dbReference type="NCBIfam" id="TIGR00996">
    <property type="entry name" value="Mtu_fam_mce"/>
    <property type="match status" value="1"/>
</dbReference>
<comment type="caution">
    <text evidence="4">The sequence shown here is derived from an EMBL/GenBank/DDBJ whole genome shotgun (WGS) entry which is preliminary data.</text>
</comment>
<evidence type="ECO:0000256" key="1">
    <source>
        <dbReference type="SAM" id="Phobius"/>
    </source>
</evidence>
<feature type="domain" description="Mce/MlaD" evidence="2">
    <location>
        <begin position="48"/>
        <end position="123"/>
    </location>
</feature>
<evidence type="ECO:0000313" key="4">
    <source>
        <dbReference type="EMBL" id="OHU21261.1"/>
    </source>
</evidence>
<dbReference type="PANTHER" id="PTHR33371">
    <property type="entry name" value="INTERMEMBRANE PHOSPHOLIPID TRANSPORT SYSTEM BINDING PROTEIN MLAD-RELATED"/>
    <property type="match status" value="1"/>
</dbReference>
<dbReference type="Pfam" id="PF11887">
    <property type="entry name" value="Mce4_CUP1"/>
    <property type="match status" value="1"/>
</dbReference>
<keyword evidence="1" id="KW-1133">Transmembrane helix</keyword>
<dbReference type="AlphaFoldDB" id="A0A1S1L690"/>
<accession>A0A1S1L690</accession>
<evidence type="ECO:0000259" key="2">
    <source>
        <dbReference type="Pfam" id="PF02470"/>
    </source>
</evidence>
<dbReference type="PANTHER" id="PTHR33371:SF18">
    <property type="entry name" value="MCE-FAMILY PROTEIN MCE3C"/>
    <property type="match status" value="1"/>
</dbReference>
<dbReference type="EMBL" id="MLIK01000019">
    <property type="protein sequence ID" value="OHU21261.1"/>
    <property type="molecule type" value="Genomic_DNA"/>
</dbReference>
<feature type="domain" description="Mammalian cell entry C-terminal" evidence="3">
    <location>
        <begin position="129"/>
        <end position="319"/>
    </location>
</feature>
<feature type="transmembrane region" description="Helical" evidence="1">
    <location>
        <begin position="21"/>
        <end position="41"/>
    </location>
</feature>
<sequence length="348" mass="37706">MVKKPRWQRITRRPIDSYNKTWIGLIAIGLVAALIGGLVLVKLAGIGYRHYTAQFAQAAALHTGNIVTVAGIPVGEVTSMRLAGDYVETGLRVRDDVALGADTRAIMKVTTILGSRYLELRPGSTGKLAGGVIDLAHTEVPYDLQDTLADVTTTFGETDTDQIAASLGTLGKQLEGLPPVIPQAMDDLHRLSTIVANRRTQIGSLLANIDTVSSTLRRQQSGVGTLIRQGQDLLSEFVARRTAFHALTQSTTKLVDFLSKVVVNDQASINDLIRDLNHLLGLLSDHDDLVRSILQTAPVTARNVTNAFGYGNAWEAQVTNGLLVDSWMCAISGRAKQFGLLEYYKDCK</sequence>
<dbReference type="InterPro" id="IPR052336">
    <property type="entry name" value="MlaD_Phospholipid_Transporter"/>
</dbReference>
<proteinExistence type="predicted"/>
<gene>
    <name evidence="4" type="ORF">BKG76_11350</name>
</gene>
<dbReference type="OrthoDB" id="3456055at2"/>
<dbReference type="InterPro" id="IPR003399">
    <property type="entry name" value="Mce/MlaD"/>
</dbReference>
<reference evidence="4 5" key="1">
    <citation type="submission" date="2016-10" db="EMBL/GenBank/DDBJ databases">
        <title>Evaluation of Human, Veterinary and Environmental Mycobacterium chelonae Isolates by Core Genome Phylogenomic Analysis, Targeted Gene Comparison, and Anti-microbial Susceptibility Patterns: A Tale of Mistaken Identities.</title>
        <authorList>
            <person name="Fogelson S.B."/>
            <person name="Camus A.C."/>
            <person name="Lorenz W."/>
            <person name="Vasireddy R."/>
            <person name="Vasireddy S."/>
            <person name="Smith T."/>
            <person name="Brown-Elliott B.A."/>
            <person name="Wallace R.J.Jr."/>
            <person name="Hasan N.A."/>
            <person name="Reischl U."/>
            <person name="Sanchez S."/>
        </authorList>
    </citation>
    <scope>NUCLEOTIDE SEQUENCE [LARGE SCALE GENOMIC DNA]</scope>
    <source>
        <strain evidence="4 5">1559</strain>
    </source>
</reference>
<organism evidence="4 5">
    <name type="scientific">Mycobacteroides franklinii</name>
    <dbReference type="NCBI Taxonomy" id="948102"/>
    <lineage>
        <taxon>Bacteria</taxon>
        <taxon>Bacillati</taxon>
        <taxon>Actinomycetota</taxon>
        <taxon>Actinomycetes</taxon>
        <taxon>Mycobacteriales</taxon>
        <taxon>Mycobacteriaceae</taxon>
        <taxon>Mycobacteroides</taxon>
    </lineage>
</organism>